<proteinExistence type="predicted"/>
<evidence type="ECO:0000313" key="3">
    <source>
        <dbReference type="Proteomes" id="UP000077051"/>
    </source>
</evidence>
<organism evidence="2 3">
    <name type="scientific">Mucor lusitanicus CBS 277.49</name>
    <dbReference type="NCBI Taxonomy" id="747725"/>
    <lineage>
        <taxon>Eukaryota</taxon>
        <taxon>Fungi</taxon>
        <taxon>Fungi incertae sedis</taxon>
        <taxon>Mucoromycota</taxon>
        <taxon>Mucoromycotina</taxon>
        <taxon>Mucoromycetes</taxon>
        <taxon>Mucorales</taxon>
        <taxon>Mucorineae</taxon>
        <taxon>Mucoraceae</taxon>
        <taxon>Mucor</taxon>
    </lineage>
</organism>
<name>A0A168N4M4_MUCCL</name>
<protein>
    <submittedName>
        <fullName evidence="2">Uncharacterized protein</fullName>
    </submittedName>
</protein>
<dbReference type="Proteomes" id="UP000077051">
    <property type="component" value="Unassembled WGS sequence"/>
</dbReference>
<dbReference type="AlphaFoldDB" id="A0A168N4M4"/>
<sequence>MNAFLDNSINNMGYYEANYELAELRGVKLLLAAKYNQPAKKNVRGKQPERSTGVNGSDATETVP</sequence>
<accession>A0A168N4M4</accession>
<reference evidence="2 3" key="1">
    <citation type="submission" date="2015-06" db="EMBL/GenBank/DDBJ databases">
        <title>Expansion of signal transduction pathways in fungi by whole-genome duplication.</title>
        <authorList>
            <consortium name="DOE Joint Genome Institute"/>
            <person name="Corrochano L.M."/>
            <person name="Kuo A."/>
            <person name="Marcet-Houben M."/>
            <person name="Polaino S."/>
            <person name="Salamov A."/>
            <person name="Villalobos J.M."/>
            <person name="Alvarez M.I."/>
            <person name="Avalos J."/>
            <person name="Benito E.P."/>
            <person name="Benoit I."/>
            <person name="Burger G."/>
            <person name="Camino L.P."/>
            <person name="Canovas D."/>
            <person name="Cerda-Olmedo E."/>
            <person name="Cheng J.-F."/>
            <person name="Dominguez A."/>
            <person name="Elias M."/>
            <person name="Eslava A.P."/>
            <person name="Glaser F."/>
            <person name="Grimwood J."/>
            <person name="Gutierrez G."/>
            <person name="Heitman J."/>
            <person name="Henrissat B."/>
            <person name="Iturriaga E.A."/>
            <person name="Lang B.F."/>
            <person name="Lavin J.L."/>
            <person name="Lee S."/>
            <person name="Li W."/>
            <person name="Lindquist E."/>
            <person name="Lopez-Garcia S."/>
            <person name="Luque E.M."/>
            <person name="Marcos A.T."/>
            <person name="Martin J."/>
            <person name="Mccluskey K."/>
            <person name="Medina H.R."/>
            <person name="Miralles-Duran A."/>
            <person name="Miyazaki A."/>
            <person name="Munoz-Torres E."/>
            <person name="Oguiza J.A."/>
            <person name="Ohm R."/>
            <person name="Olmedo M."/>
            <person name="Orejas M."/>
            <person name="Ortiz-Castellanos L."/>
            <person name="Pisabarro A.G."/>
            <person name="Rodriguez-Romero J."/>
            <person name="Ruiz-Herrera J."/>
            <person name="Ruiz-Vazquez R."/>
            <person name="Sanz C."/>
            <person name="Schackwitz W."/>
            <person name="Schmutz J."/>
            <person name="Shahriari M."/>
            <person name="Shelest E."/>
            <person name="Silva-Franco F."/>
            <person name="Soanes D."/>
            <person name="Syed K."/>
            <person name="Tagua V.G."/>
            <person name="Talbot N.J."/>
            <person name="Thon M."/>
            <person name="De Vries R.P."/>
            <person name="Wiebenga A."/>
            <person name="Yadav J.S."/>
            <person name="Braun E.L."/>
            <person name="Baker S."/>
            <person name="Garre V."/>
            <person name="Horwitz B."/>
            <person name="Torres-Martinez S."/>
            <person name="Idnurm A."/>
            <person name="Herrera-Estrella A."/>
            <person name="Gabaldon T."/>
            <person name="Grigoriev I.V."/>
        </authorList>
    </citation>
    <scope>NUCLEOTIDE SEQUENCE [LARGE SCALE GENOMIC DNA]</scope>
    <source>
        <strain evidence="2 3">CBS 277.49</strain>
    </source>
</reference>
<dbReference type="EMBL" id="AMYB01000002">
    <property type="protein sequence ID" value="OAD05776.1"/>
    <property type="molecule type" value="Genomic_DNA"/>
</dbReference>
<evidence type="ECO:0000313" key="2">
    <source>
        <dbReference type="EMBL" id="OAD05776.1"/>
    </source>
</evidence>
<feature type="region of interest" description="Disordered" evidence="1">
    <location>
        <begin position="38"/>
        <end position="64"/>
    </location>
</feature>
<evidence type="ECO:0000256" key="1">
    <source>
        <dbReference type="SAM" id="MobiDB-lite"/>
    </source>
</evidence>
<dbReference type="VEuPathDB" id="FungiDB:MUCCIDRAFT_106332"/>
<keyword evidence="3" id="KW-1185">Reference proteome</keyword>
<feature type="compositionally biased region" description="Polar residues" evidence="1">
    <location>
        <begin position="50"/>
        <end position="64"/>
    </location>
</feature>
<comment type="caution">
    <text evidence="2">The sequence shown here is derived from an EMBL/GenBank/DDBJ whole genome shotgun (WGS) entry which is preliminary data.</text>
</comment>
<gene>
    <name evidence="2" type="ORF">MUCCIDRAFT_106332</name>
</gene>